<protein>
    <submittedName>
        <fullName evidence="9">Alpha-glucoside transport system permease protein</fullName>
    </submittedName>
</protein>
<comment type="subcellular location">
    <subcellularLocation>
        <location evidence="1 7">Cell membrane</location>
        <topology evidence="1 7">Multi-pass membrane protein</topology>
    </subcellularLocation>
</comment>
<evidence type="ECO:0000313" key="9">
    <source>
        <dbReference type="EMBL" id="MBG6137832.1"/>
    </source>
</evidence>
<dbReference type="AlphaFoldDB" id="A0A8J7KQU7"/>
<sequence length="283" mass="30665">MSTPERARAGGVARRLGEVVLVLIGLFWLTPTIGLAVASFRPASASNSSGWWTVFTAPGQLTADNYVRLFGNERIVSSLWNTVLITVPSTVLVVVLGSMAAYAFAWIEFPGRDWLFLVVVALIVVPVQVALIPDAEIFGELGLFGGIPGVVLFHVAFGLPFAIFLLRNFFAGIPKELLEAARIDGGGEAVIFRRVVMPLGWPAIASLAIFQFLWVWNDLLVALVFANPDSAPITYAIREQTRSFSSNIDVIAPGAFLSMVIPLGVFFAFQRYFVQGVMAGSVK</sequence>
<keyword evidence="6 7" id="KW-0472">Membrane</keyword>
<feature type="transmembrane region" description="Helical" evidence="7">
    <location>
        <begin position="20"/>
        <end position="40"/>
    </location>
</feature>
<keyword evidence="10" id="KW-1185">Reference proteome</keyword>
<dbReference type="InterPro" id="IPR035906">
    <property type="entry name" value="MetI-like_sf"/>
</dbReference>
<evidence type="ECO:0000256" key="3">
    <source>
        <dbReference type="ARBA" id="ARBA00022475"/>
    </source>
</evidence>
<dbReference type="EMBL" id="JADOUF010000001">
    <property type="protein sequence ID" value="MBG6137832.1"/>
    <property type="molecule type" value="Genomic_DNA"/>
</dbReference>
<feature type="transmembrane region" description="Helical" evidence="7">
    <location>
        <begin position="144"/>
        <end position="166"/>
    </location>
</feature>
<evidence type="ECO:0000256" key="5">
    <source>
        <dbReference type="ARBA" id="ARBA00022989"/>
    </source>
</evidence>
<dbReference type="PANTHER" id="PTHR43744:SF4">
    <property type="entry name" value="OSMOPROTECTIVE COMPOUNDS UPTAKE PERMEASE PROTEIN GGTD"/>
    <property type="match status" value="1"/>
</dbReference>
<dbReference type="CDD" id="cd06261">
    <property type="entry name" value="TM_PBP2"/>
    <property type="match status" value="1"/>
</dbReference>
<evidence type="ECO:0000313" key="10">
    <source>
        <dbReference type="Proteomes" id="UP000622552"/>
    </source>
</evidence>
<feature type="transmembrane region" description="Helical" evidence="7">
    <location>
        <begin position="199"/>
        <end position="216"/>
    </location>
</feature>
<dbReference type="Gene3D" id="1.10.3720.10">
    <property type="entry name" value="MetI-like"/>
    <property type="match status" value="1"/>
</dbReference>
<comment type="caution">
    <text evidence="9">The sequence shown here is derived from an EMBL/GenBank/DDBJ whole genome shotgun (WGS) entry which is preliminary data.</text>
</comment>
<reference evidence="9" key="1">
    <citation type="submission" date="2020-11" db="EMBL/GenBank/DDBJ databases">
        <title>Sequencing the genomes of 1000 actinobacteria strains.</title>
        <authorList>
            <person name="Klenk H.-P."/>
        </authorList>
    </citation>
    <scope>NUCLEOTIDE SEQUENCE</scope>
    <source>
        <strain evidence="9">DSM 45356</strain>
    </source>
</reference>
<accession>A0A8J7KQU7</accession>
<gene>
    <name evidence="9" type="ORF">IW245_004026</name>
</gene>
<dbReference type="PANTHER" id="PTHR43744">
    <property type="entry name" value="ABC TRANSPORTER PERMEASE PROTEIN MG189-RELATED-RELATED"/>
    <property type="match status" value="1"/>
</dbReference>
<dbReference type="GO" id="GO:0055085">
    <property type="term" value="P:transmembrane transport"/>
    <property type="evidence" value="ECO:0007669"/>
    <property type="project" value="InterPro"/>
</dbReference>
<keyword evidence="4 7" id="KW-0812">Transmembrane</keyword>
<keyword evidence="5 7" id="KW-1133">Transmembrane helix</keyword>
<dbReference type="PROSITE" id="PS50928">
    <property type="entry name" value="ABC_TM1"/>
    <property type="match status" value="1"/>
</dbReference>
<evidence type="ECO:0000256" key="4">
    <source>
        <dbReference type="ARBA" id="ARBA00022692"/>
    </source>
</evidence>
<evidence type="ECO:0000259" key="8">
    <source>
        <dbReference type="PROSITE" id="PS50928"/>
    </source>
</evidence>
<feature type="transmembrane region" description="Helical" evidence="7">
    <location>
        <begin position="83"/>
        <end position="107"/>
    </location>
</feature>
<keyword evidence="3" id="KW-1003">Cell membrane</keyword>
<keyword evidence="2 7" id="KW-0813">Transport</keyword>
<comment type="similarity">
    <text evidence="7">Belongs to the binding-protein-dependent transport system permease family.</text>
</comment>
<evidence type="ECO:0000256" key="7">
    <source>
        <dbReference type="RuleBase" id="RU363032"/>
    </source>
</evidence>
<dbReference type="GO" id="GO:0005886">
    <property type="term" value="C:plasma membrane"/>
    <property type="evidence" value="ECO:0007669"/>
    <property type="project" value="UniProtKB-SubCell"/>
</dbReference>
<proteinExistence type="inferred from homology"/>
<dbReference type="Pfam" id="PF00528">
    <property type="entry name" value="BPD_transp_1"/>
    <property type="match status" value="1"/>
</dbReference>
<evidence type="ECO:0000256" key="6">
    <source>
        <dbReference type="ARBA" id="ARBA00023136"/>
    </source>
</evidence>
<feature type="transmembrane region" description="Helical" evidence="7">
    <location>
        <begin position="114"/>
        <end position="132"/>
    </location>
</feature>
<dbReference type="Proteomes" id="UP000622552">
    <property type="component" value="Unassembled WGS sequence"/>
</dbReference>
<evidence type="ECO:0000256" key="1">
    <source>
        <dbReference type="ARBA" id="ARBA00004651"/>
    </source>
</evidence>
<dbReference type="SUPFAM" id="SSF161098">
    <property type="entry name" value="MetI-like"/>
    <property type="match status" value="1"/>
</dbReference>
<feature type="domain" description="ABC transmembrane type-1" evidence="8">
    <location>
        <begin position="79"/>
        <end position="269"/>
    </location>
</feature>
<dbReference type="RefSeq" id="WP_197004653.1">
    <property type="nucleotide sequence ID" value="NZ_BONS01000017.1"/>
</dbReference>
<evidence type="ECO:0000256" key="2">
    <source>
        <dbReference type="ARBA" id="ARBA00022448"/>
    </source>
</evidence>
<dbReference type="InterPro" id="IPR000515">
    <property type="entry name" value="MetI-like"/>
</dbReference>
<organism evidence="9 10">
    <name type="scientific">Longispora fulva</name>
    <dbReference type="NCBI Taxonomy" id="619741"/>
    <lineage>
        <taxon>Bacteria</taxon>
        <taxon>Bacillati</taxon>
        <taxon>Actinomycetota</taxon>
        <taxon>Actinomycetes</taxon>
        <taxon>Micromonosporales</taxon>
        <taxon>Micromonosporaceae</taxon>
        <taxon>Longispora</taxon>
    </lineage>
</organism>
<feature type="transmembrane region" description="Helical" evidence="7">
    <location>
        <begin position="250"/>
        <end position="269"/>
    </location>
</feature>
<name>A0A8J7KQU7_9ACTN</name>